<gene>
    <name evidence="1" type="ORF">ZT1E4_G6497</name>
</gene>
<dbReference type="Proteomes" id="UP000245764">
    <property type="component" value="Chromosome 5"/>
</dbReference>
<sequence>MCYSNTYTWQKCGHFTIRHEYCEDAEKNDPPTFCVTAHEPIFTDISPNDGLYPDINRHPPAPGQTITPSIWEVRLGRIATSGPGNAWYRDSQGQT</sequence>
<evidence type="ECO:0000313" key="1">
    <source>
        <dbReference type="EMBL" id="SMR53222.1"/>
    </source>
</evidence>
<dbReference type="EMBL" id="LT854257">
    <property type="protein sequence ID" value="SMR53222.1"/>
    <property type="molecule type" value="Genomic_DNA"/>
</dbReference>
<evidence type="ECO:0000313" key="2">
    <source>
        <dbReference type="Proteomes" id="UP000245764"/>
    </source>
</evidence>
<protein>
    <submittedName>
        <fullName evidence="1">Uncharacterized protein</fullName>
    </submittedName>
</protein>
<name>A0A2H1GI16_ZYMTR</name>
<reference evidence="2" key="1">
    <citation type="submission" date="2017-05" db="EMBL/GenBank/DDBJ databases">
        <authorList>
            <person name="Song R."/>
            <person name="Chenine A.L."/>
            <person name="Ruprecht R.M."/>
        </authorList>
    </citation>
    <scope>NUCLEOTIDE SEQUENCE [LARGE SCALE GENOMIC DNA]</scope>
</reference>
<accession>A0A2H1GI16</accession>
<dbReference type="AlphaFoldDB" id="A0A2H1GI16"/>
<organism evidence="1 2">
    <name type="scientific">Zymoseptoria tritici ST99CH_1E4</name>
    <dbReference type="NCBI Taxonomy" id="1276532"/>
    <lineage>
        <taxon>Eukaryota</taxon>
        <taxon>Fungi</taxon>
        <taxon>Dikarya</taxon>
        <taxon>Ascomycota</taxon>
        <taxon>Pezizomycotina</taxon>
        <taxon>Dothideomycetes</taxon>
        <taxon>Dothideomycetidae</taxon>
        <taxon>Mycosphaerellales</taxon>
        <taxon>Mycosphaerellaceae</taxon>
        <taxon>Zymoseptoria</taxon>
    </lineage>
</organism>
<proteinExistence type="predicted"/>